<dbReference type="Gene3D" id="3.10.50.40">
    <property type="match status" value="2"/>
</dbReference>
<dbReference type="SUPFAM" id="SSF54534">
    <property type="entry name" value="FKBP-like"/>
    <property type="match status" value="2"/>
</dbReference>
<evidence type="ECO:0000256" key="5">
    <source>
        <dbReference type="ARBA" id="ARBA00023186"/>
    </source>
</evidence>
<comment type="function">
    <text evidence="7">Chaperone involved in the correct folding and assembly of outer membrane proteins. Recognizes specific patterns of aromatic residues and the orientation of their side chains, which are found more frequently in integral outer membrane proteins. May act in both early periplasmic and late outer membrane-associated steps of protein maturation.</text>
</comment>
<dbReference type="GO" id="GO:0003755">
    <property type="term" value="F:peptidyl-prolyl cis-trans isomerase activity"/>
    <property type="evidence" value="ECO:0007669"/>
    <property type="project" value="UniProtKB-EC"/>
</dbReference>
<gene>
    <name evidence="7" type="primary">surA</name>
    <name evidence="9" type="ORF">ACFOEN_14435</name>
</gene>
<dbReference type="Proteomes" id="UP001595556">
    <property type="component" value="Unassembled WGS sequence"/>
</dbReference>
<evidence type="ECO:0000256" key="4">
    <source>
        <dbReference type="ARBA" id="ARBA00023110"/>
    </source>
</evidence>
<dbReference type="PROSITE" id="PS50198">
    <property type="entry name" value="PPIC_PPIASE_2"/>
    <property type="match status" value="2"/>
</dbReference>
<dbReference type="SUPFAM" id="SSF109998">
    <property type="entry name" value="Triger factor/SurA peptide-binding domain-like"/>
    <property type="match status" value="1"/>
</dbReference>
<evidence type="ECO:0000259" key="8">
    <source>
        <dbReference type="PROSITE" id="PS50198"/>
    </source>
</evidence>
<comment type="domain">
    <text evidence="7">The PPIase activity resides only in the second parvulin domain. The N-terminal region and the C-terminal tail are necessary and sufficient for the chaperone activity of SurA. The PPIase activity is dispensable for SurA to function as a chaperone. The N-terminal region and the C-terminal tail are also required for porin recognition.</text>
</comment>
<proteinExistence type="inferred from homology"/>
<dbReference type="Pfam" id="PF09312">
    <property type="entry name" value="SurA_N"/>
    <property type="match status" value="1"/>
</dbReference>
<dbReference type="Gene3D" id="1.10.4030.10">
    <property type="entry name" value="Porin chaperone SurA, peptide-binding domain"/>
    <property type="match status" value="1"/>
</dbReference>
<keyword evidence="4 7" id="KW-0697">Rotamase</keyword>
<keyword evidence="6 7" id="KW-0413">Isomerase</keyword>
<keyword evidence="10" id="KW-1185">Reference proteome</keyword>
<feature type="domain" description="PpiC" evidence="8">
    <location>
        <begin position="189"/>
        <end position="289"/>
    </location>
</feature>
<dbReference type="InterPro" id="IPR023034">
    <property type="entry name" value="PPIase_SurA"/>
</dbReference>
<reference evidence="10" key="1">
    <citation type="journal article" date="2019" name="Int. J. Syst. Evol. Microbiol.">
        <title>The Global Catalogue of Microorganisms (GCM) 10K type strain sequencing project: providing services to taxonomists for standard genome sequencing and annotation.</title>
        <authorList>
            <consortium name="The Broad Institute Genomics Platform"/>
            <consortium name="The Broad Institute Genome Sequencing Center for Infectious Disease"/>
            <person name="Wu L."/>
            <person name="Ma J."/>
        </authorList>
    </citation>
    <scope>NUCLEOTIDE SEQUENCE [LARGE SCALE GENOMIC DNA]</scope>
    <source>
        <strain evidence="10">KCTC 52168</strain>
    </source>
</reference>
<name>A0ABV7HBW5_9BURK</name>
<accession>A0ABV7HBW5</accession>
<dbReference type="PANTHER" id="PTHR47637:SF1">
    <property type="entry name" value="CHAPERONE SURA"/>
    <property type="match status" value="1"/>
</dbReference>
<keyword evidence="5 7" id="KW-0143">Chaperone</keyword>
<evidence type="ECO:0000256" key="6">
    <source>
        <dbReference type="ARBA" id="ARBA00023235"/>
    </source>
</evidence>
<protein>
    <recommendedName>
        <fullName evidence="7">Chaperone SurA</fullName>
    </recommendedName>
    <alternativeName>
        <fullName evidence="7">Peptidyl-prolyl cis-trans isomerase SurA</fullName>
        <shortName evidence="7">PPIase SurA</shortName>
        <ecNumber evidence="7">5.2.1.8</ecNumber>
    </alternativeName>
    <alternativeName>
        <fullName evidence="7">Rotamase SurA</fullName>
    </alternativeName>
</protein>
<dbReference type="InterPro" id="IPR023058">
    <property type="entry name" value="PPIase_PpiC_CS"/>
</dbReference>
<dbReference type="EMBL" id="JBHRTI010000010">
    <property type="protein sequence ID" value="MFC3148827.1"/>
    <property type="molecule type" value="Genomic_DNA"/>
</dbReference>
<evidence type="ECO:0000313" key="10">
    <source>
        <dbReference type="Proteomes" id="UP001595556"/>
    </source>
</evidence>
<feature type="chain" id="PRO_5044929862" description="Chaperone SurA" evidence="7">
    <location>
        <begin position="25"/>
        <end position="460"/>
    </location>
</feature>
<dbReference type="InterPro" id="IPR050280">
    <property type="entry name" value="OMP_Chaperone_SurA"/>
</dbReference>
<dbReference type="HAMAP" id="MF_01183">
    <property type="entry name" value="Chaperone_SurA"/>
    <property type="match status" value="1"/>
</dbReference>
<comment type="subcellular location">
    <subcellularLocation>
        <location evidence="7">Periplasm</location>
    </subcellularLocation>
    <text evidence="7">Is capable of associating with the outer membrane.</text>
</comment>
<dbReference type="PROSITE" id="PS01096">
    <property type="entry name" value="PPIC_PPIASE_1"/>
    <property type="match status" value="1"/>
</dbReference>
<evidence type="ECO:0000313" key="9">
    <source>
        <dbReference type="EMBL" id="MFC3148827.1"/>
    </source>
</evidence>
<dbReference type="Pfam" id="PF00639">
    <property type="entry name" value="Rotamase"/>
    <property type="match status" value="2"/>
</dbReference>
<dbReference type="EC" id="5.2.1.8" evidence="7"/>
<dbReference type="RefSeq" id="WP_377305126.1">
    <property type="nucleotide sequence ID" value="NZ_CP180191.1"/>
</dbReference>
<comment type="catalytic activity">
    <reaction evidence="7">
        <text>[protein]-peptidylproline (omega=180) = [protein]-peptidylproline (omega=0)</text>
        <dbReference type="Rhea" id="RHEA:16237"/>
        <dbReference type="Rhea" id="RHEA-COMP:10747"/>
        <dbReference type="Rhea" id="RHEA-COMP:10748"/>
        <dbReference type="ChEBI" id="CHEBI:83833"/>
        <dbReference type="ChEBI" id="CHEBI:83834"/>
        <dbReference type="EC" id="5.2.1.8"/>
    </reaction>
</comment>
<sequence length="460" mass="50400" precursor="true">MTAPLSAFLASLAVLAASVAPAMAQTQVSPQLSTPAASQRVAADSIVAVVGTEVITRRELAQRVRNAELQLQQQGTSLPSRDVLERQVLERAITDRSIVQWARENGIRVDEGTVDTAFANIARQNGLSVDGFRQRLEREGMDVPRFRRDLREEIFIFRAREREVDSKVNVSEAEVDAFLAQESGAAAGETELNLAQILIRPRSESAADVTAARERAQALFEQARGGADFAQLARANSTGPEADKGGEFGWRTTDRIPELFTRSVANLRNGEVAAPVQSGAGFHVLKLLGRRAAGSGGSANAEAVQTKVRHILLRVTPEVNEAEAQRRLTAIRERIVNKQATFEELAKTFSADGSAAQGGDLGWAMSGDMVPEFESVMNQSRPGEVSQPFRSQFGWHILEVTDRAKRAIPVEKQRQLARNALRERKVEEQYVDWARLIRDRTYVENRLETAAAAAPAAAVR</sequence>
<dbReference type="InterPro" id="IPR046357">
    <property type="entry name" value="PPIase_dom_sf"/>
</dbReference>
<organism evidence="9 10">
    <name type="scientific">Piscinibacterium candidicorallinum</name>
    <dbReference type="NCBI Taxonomy" id="1793872"/>
    <lineage>
        <taxon>Bacteria</taxon>
        <taxon>Pseudomonadati</taxon>
        <taxon>Pseudomonadota</taxon>
        <taxon>Betaproteobacteria</taxon>
        <taxon>Burkholderiales</taxon>
        <taxon>Piscinibacterium</taxon>
    </lineage>
</organism>
<dbReference type="InterPro" id="IPR015391">
    <property type="entry name" value="SurA_N"/>
</dbReference>
<feature type="signal peptide" evidence="7">
    <location>
        <begin position="1"/>
        <end position="24"/>
    </location>
</feature>
<dbReference type="InterPro" id="IPR027304">
    <property type="entry name" value="Trigger_fact/SurA_dom_sf"/>
</dbReference>
<feature type="domain" description="PpiC" evidence="8">
    <location>
        <begin position="303"/>
        <end position="402"/>
    </location>
</feature>
<keyword evidence="1 7" id="KW-0732">Signal</keyword>
<evidence type="ECO:0000256" key="7">
    <source>
        <dbReference type="HAMAP-Rule" id="MF_01183"/>
    </source>
</evidence>
<evidence type="ECO:0000256" key="1">
    <source>
        <dbReference type="ARBA" id="ARBA00022729"/>
    </source>
</evidence>
<evidence type="ECO:0000256" key="3">
    <source>
        <dbReference type="ARBA" id="ARBA00022764"/>
    </source>
</evidence>
<keyword evidence="2 7" id="KW-0677">Repeat</keyword>
<keyword evidence="3 7" id="KW-0574">Periplasm</keyword>
<comment type="caution">
    <text evidence="9">The sequence shown here is derived from an EMBL/GenBank/DDBJ whole genome shotgun (WGS) entry which is preliminary data.</text>
</comment>
<evidence type="ECO:0000256" key="2">
    <source>
        <dbReference type="ARBA" id="ARBA00022737"/>
    </source>
</evidence>
<dbReference type="PANTHER" id="PTHR47637">
    <property type="entry name" value="CHAPERONE SURA"/>
    <property type="match status" value="1"/>
</dbReference>
<dbReference type="InterPro" id="IPR000297">
    <property type="entry name" value="PPIase_PpiC"/>
</dbReference>